<evidence type="ECO:0000313" key="2">
    <source>
        <dbReference type="Proteomes" id="UP000245207"/>
    </source>
</evidence>
<name>A0A2U1MF63_ARTAN</name>
<dbReference type="AlphaFoldDB" id="A0A2U1MF63"/>
<accession>A0A2U1MF63</accession>
<keyword evidence="2" id="KW-1185">Reference proteome</keyword>
<dbReference type="STRING" id="35608.A0A2U1MF63"/>
<protein>
    <submittedName>
        <fullName evidence="1">SMAD/FHA domain-containing protein</fullName>
    </submittedName>
</protein>
<sequence length="150" mass="17606">MRSSLEAKQKELVEVNKISSEQKYALEELNERHNAVVQSCTKADEIMRSEVLIVPYENKKSVPWIPLKLNLFWLESGPERCLLVVTLRSKLEDTRQKLVGSDYKVRQLESQLSQEKQVSSVSKKRVQELEHETSRLRKELESEKDIWPRL</sequence>
<evidence type="ECO:0000313" key="1">
    <source>
        <dbReference type="EMBL" id="PWA59895.1"/>
    </source>
</evidence>
<reference evidence="1 2" key="1">
    <citation type="journal article" date="2018" name="Mol. Plant">
        <title>The genome of Artemisia annua provides insight into the evolution of Asteraceae family and artemisinin biosynthesis.</title>
        <authorList>
            <person name="Shen Q."/>
            <person name="Zhang L."/>
            <person name="Liao Z."/>
            <person name="Wang S."/>
            <person name="Yan T."/>
            <person name="Shi P."/>
            <person name="Liu M."/>
            <person name="Fu X."/>
            <person name="Pan Q."/>
            <person name="Wang Y."/>
            <person name="Lv Z."/>
            <person name="Lu X."/>
            <person name="Zhang F."/>
            <person name="Jiang W."/>
            <person name="Ma Y."/>
            <person name="Chen M."/>
            <person name="Hao X."/>
            <person name="Li L."/>
            <person name="Tang Y."/>
            <person name="Lv G."/>
            <person name="Zhou Y."/>
            <person name="Sun X."/>
            <person name="Brodelius P.E."/>
            <person name="Rose J.K.C."/>
            <person name="Tang K."/>
        </authorList>
    </citation>
    <scope>NUCLEOTIDE SEQUENCE [LARGE SCALE GENOMIC DNA]</scope>
    <source>
        <strain evidence="2">cv. Huhao1</strain>
        <tissue evidence="1">Leaf</tissue>
    </source>
</reference>
<dbReference type="PANTHER" id="PTHR47458:SF1">
    <property type="entry name" value="SMAD_FHA DOMAIN-CONTAINING PROTEIN"/>
    <property type="match status" value="1"/>
</dbReference>
<dbReference type="PANTHER" id="PTHR47458">
    <property type="entry name" value="SMAD/FHA DOMAIN-CONTAINING PROTEIN"/>
    <property type="match status" value="1"/>
</dbReference>
<proteinExistence type="predicted"/>
<gene>
    <name evidence="1" type="ORF">CTI12_AA387370</name>
</gene>
<dbReference type="Proteomes" id="UP000245207">
    <property type="component" value="Unassembled WGS sequence"/>
</dbReference>
<organism evidence="1 2">
    <name type="scientific">Artemisia annua</name>
    <name type="common">Sweet wormwood</name>
    <dbReference type="NCBI Taxonomy" id="35608"/>
    <lineage>
        <taxon>Eukaryota</taxon>
        <taxon>Viridiplantae</taxon>
        <taxon>Streptophyta</taxon>
        <taxon>Embryophyta</taxon>
        <taxon>Tracheophyta</taxon>
        <taxon>Spermatophyta</taxon>
        <taxon>Magnoliopsida</taxon>
        <taxon>eudicotyledons</taxon>
        <taxon>Gunneridae</taxon>
        <taxon>Pentapetalae</taxon>
        <taxon>asterids</taxon>
        <taxon>campanulids</taxon>
        <taxon>Asterales</taxon>
        <taxon>Asteraceae</taxon>
        <taxon>Asteroideae</taxon>
        <taxon>Anthemideae</taxon>
        <taxon>Artemisiinae</taxon>
        <taxon>Artemisia</taxon>
    </lineage>
</organism>
<dbReference type="EMBL" id="PKPP01005501">
    <property type="protein sequence ID" value="PWA59895.1"/>
    <property type="molecule type" value="Genomic_DNA"/>
</dbReference>
<dbReference type="OrthoDB" id="687730at2759"/>
<comment type="caution">
    <text evidence="1">The sequence shown here is derived from an EMBL/GenBank/DDBJ whole genome shotgun (WGS) entry which is preliminary data.</text>
</comment>